<dbReference type="InterPro" id="IPR007343">
    <property type="entry name" value="Uncharacterised_pept_Zn_put"/>
</dbReference>
<dbReference type="RefSeq" id="WP_091173189.1">
    <property type="nucleotide sequence ID" value="NZ_FNCG01000016.1"/>
</dbReference>
<dbReference type="AlphaFoldDB" id="A0A1G8HST6"/>
<keyword evidence="3 5" id="KW-1133">Transmembrane helix</keyword>
<organism evidence="6 7">
    <name type="scientific">Mucilaginibacter gossypii</name>
    <dbReference type="NCBI Taxonomy" id="551996"/>
    <lineage>
        <taxon>Bacteria</taxon>
        <taxon>Pseudomonadati</taxon>
        <taxon>Bacteroidota</taxon>
        <taxon>Sphingobacteriia</taxon>
        <taxon>Sphingobacteriales</taxon>
        <taxon>Sphingobacteriaceae</taxon>
        <taxon>Mucilaginibacter</taxon>
    </lineage>
</organism>
<feature type="transmembrane region" description="Helical" evidence="5">
    <location>
        <begin position="21"/>
        <end position="40"/>
    </location>
</feature>
<gene>
    <name evidence="6" type="ORF">SAMN05192573_11617</name>
</gene>
<evidence type="ECO:0000256" key="1">
    <source>
        <dbReference type="ARBA" id="ARBA00004167"/>
    </source>
</evidence>
<name>A0A1G8HST6_9SPHI</name>
<proteinExistence type="predicted"/>
<accession>A0A1G8HST6</accession>
<dbReference type="PANTHER" id="PTHR30168:SF0">
    <property type="entry name" value="INNER MEMBRANE PROTEIN"/>
    <property type="match status" value="1"/>
</dbReference>
<comment type="subcellular location">
    <subcellularLocation>
        <location evidence="1">Membrane</location>
        <topology evidence="1">Single-pass membrane protein</topology>
    </subcellularLocation>
</comment>
<evidence type="ECO:0000256" key="3">
    <source>
        <dbReference type="ARBA" id="ARBA00022989"/>
    </source>
</evidence>
<keyword evidence="2 5" id="KW-0812">Transmembrane</keyword>
<keyword evidence="7" id="KW-1185">Reference proteome</keyword>
<evidence type="ECO:0008006" key="8">
    <source>
        <dbReference type="Google" id="ProtNLM"/>
    </source>
</evidence>
<evidence type="ECO:0000256" key="4">
    <source>
        <dbReference type="ARBA" id="ARBA00023136"/>
    </source>
</evidence>
<dbReference type="PANTHER" id="PTHR30168">
    <property type="entry name" value="PUTATIVE MEMBRANE PROTEIN YPFJ"/>
    <property type="match status" value="1"/>
</dbReference>
<sequence>MQWFGRRESDNVDDERGGGGGRLAIGGGVLGIIAAAIYFFTGVDPSALFNQVATNQPARQEQTVNNGPEDEGKKFVRVVLADTEDIWTKLFNDMGRTYEKPRLTLFSDYVQSACGNASSASGPFYCPGDSRVYIDLSFYDELKNRFGAAGDFAQAYVIAHEVGHHVQNLLGISQKMDQARSRLSERAYNKLSVKLELQADFYAGVWAHYEKTMKNVLDKGDIEEALNAANAIGDDRLQKQAQGHVEPDSFTHGTSAQRMYWFKKGFDTGDINQGDTFGNGDLD</sequence>
<dbReference type="EMBL" id="FNCG01000016">
    <property type="protein sequence ID" value="SDI09602.1"/>
    <property type="molecule type" value="Genomic_DNA"/>
</dbReference>
<evidence type="ECO:0000256" key="5">
    <source>
        <dbReference type="SAM" id="Phobius"/>
    </source>
</evidence>
<evidence type="ECO:0000313" key="7">
    <source>
        <dbReference type="Proteomes" id="UP000199705"/>
    </source>
</evidence>
<evidence type="ECO:0000313" key="6">
    <source>
        <dbReference type="EMBL" id="SDI09602.1"/>
    </source>
</evidence>
<protein>
    <recommendedName>
        <fullName evidence="8">Metalloprotease</fullName>
    </recommendedName>
</protein>
<dbReference type="GO" id="GO:0016020">
    <property type="term" value="C:membrane"/>
    <property type="evidence" value="ECO:0007669"/>
    <property type="project" value="UniProtKB-SubCell"/>
</dbReference>
<reference evidence="7" key="1">
    <citation type="submission" date="2016-10" db="EMBL/GenBank/DDBJ databases">
        <authorList>
            <person name="Varghese N."/>
            <person name="Submissions S."/>
        </authorList>
    </citation>
    <scope>NUCLEOTIDE SEQUENCE [LARGE SCALE GENOMIC DNA]</scope>
    <source>
        <strain evidence="7">Gh-67</strain>
    </source>
</reference>
<evidence type="ECO:0000256" key="2">
    <source>
        <dbReference type="ARBA" id="ARBA00022692"/>
    </source>
</evidence>
<keyword evidence="4 5" id="KW-0472">Membrane</keyword>
<dbReference type="Pfam" id="PF04228">
    <property type="entry name" value="Zn_peptidase"/>
    <property type="match status" value="1"/>
</dbReference>
<dbReference type="Proteomes" id="UP000199705">
    <property type="component" value="Unassembled WGS sequence"/>
</dbReference>